<name>A0A395N8P3_TRIAR</name>
<dbReference type="EMBL" id="PXOA01000844">
    <property type="protein sequence ID" value="RFU72498.1"/>
    <property type="molecule type" value="Genomic_DNA"/>
</dbReference>
<comment type="caution">
    <text evidence="3">The sequence shown here is derived from an EMBL/GenBank/DDBJ whole genome shotgun (WGS) entry which is preliminary data.</text>
</comment>
<dbReference type="Proteomes" id="UP000266272">
    <property type="component" value="Unassembled WGS sequence"/>
</dbReference>
<feature type="transmembrane region" description="Helical" evidence="2">
    <location>
        <begin position="66"/>
        <end position="89"/>
    </location>
</feature>
<keyword evidence="2" id="KW-1133">Transmembrane helix</keyword>
<sequence length="250" mass="27614">MPALPLLSRRLIDGLAKAPQLAALPTRASDGDAATLVARQQDSTTATFVVIPETYGSLHDSLSPGAIVGIVIAAVIGFILLLLVIYTILGFGPLSSLVHTTDITESKSYVSRSMLSSARPKSEKPKKKVPVMRGAAEILSIRRERTTRTSKRRSERRRKSPVIVEPMRKKREPSPLTTISSSSGAGPAPRDPLPSDYDEENEVVVIEETTPSSRRQSRKARPSRDAEGRTRRSSSRRSSYSEYDDRRYRR</sequence>
<gene>
    <name evidence="3" type="ORF">TARUN_9774</name>
</gene>
<feature type="compositionally biased region" description="Polar residues" evidence="1">
    <location>
        <begin position="175"/>
        <end position="184"/>
    </location>
</feature>
<dbReference type="OrthoDB" id="5423884at2759"/>
<evidence type="ECO:0000256" key="2">
    <source>
        <dbReference type="SAM" id="Phobius"/>
    </source>
</evidence>
<evidence type="ECO:0000313" key="4">
    <source>
        <dbReference type="Proteomes" id="UP000266272"/>
    </source>
</evidence>
<keyword evidence="2" id="KW-0812">Transmembrane</keyword>
<accession>A0A395N8P3</accession>
<reference evidence="3 4" key="1">
    <citation type="journal article" date="2018" name="PLoS Pathog.">
        <title>Evolution of structural diversity of trichothecenes, a family of toxins produced by plant pathogenic and entomopathogenic fungi.</title>
        <authorList>
            <person name="Proctor R.H."/>
            <person name="McCormick S.P."/>
            <person name="Kim H.S."/>
            <person name="Cardoza R.E."/>
            <person name="Stanley A.M."/>
            <person name="Lindo L."/>
            <person name="Kelly A."/>
            <person name="Brown D.W."/>
            <person name="Lee T."/>
            <person name="Vaughan M.M."/>
            <person name="Alexander N.J."/>
            <person name="Busman M."/>
            <person name="Gutierrez S."/>
        </authorList>
    </citation>
    <scope>NUCLEOTIDE SEQUENCE [LARGE SCALE GENOMIC DNA]</scope>
    <source>
        <strain evidence="3 4">IBT 40837</strain>
    </source>
</reference>
<protein>
    <submittedName>
        <fullName evidence="3">Uncharacterized protein</fullName>
    </submittedName>
</protein>
<dbReference type="AlphaFoldDB" id="A0A395N8P3"/>
<evidence type="ECO:0000313" key="3">
    <source>
        <dbReference type="EMBL" id="RFU72498.1"/>
    </source>
</evidence>
<proteinExistence type="predicted"/>
<keyword evidence="2" id="KW-0472">Membrane</keyword>
<organism evidence="3 4">
    <name type="scientific">Trichoderma arundinaceum</name>
    <dbReference type="NCBI Taxonomy" id="490622"/>
    <lineage>
        <taxon>Eukaryota</taxon>
        <taxon>Fungi</taxon>
        <taxon>Dikarya</taxon>
        <taxon>Ascomycota</taxon>
        <taxon>Pezizomycotina</taxon>
        <taxon>Sordariomycetes</taxon>
        <taxon>Hypocreomycetidae</taxon>
        <taxon>Hypocreales</taxon>
        <taxon>Hypocreaceae</taxon>
        <taxon>Trichoderma</taxon>
    </lineage>
</organism>
<feature type="region of interest" description="Disordered" evidence="1">
    <location>
        <begin position="109"/>
        <end position="250"/>
    </location>
</feature>
<keyword evidence="4" id="KW-1185">Reference proteome</keyword>
<evidence type="ECO:0000256" key="1">
    <source>
        <dbReference type="SAM" id="MobiDB-lite"/>
    </source>
</evidence>
<feature type="compositionally biased region" description="Basic residues" evidence="1">
    <location>
        <begin position="148"/>
        <end position="160"/>
    </location>
</feature>